<dbReference type="EMBL" id="JAUZQC010000022">
    <property type="protein sequence ID" value="KAK5850919.1"/>
    <property type="molecule type" value="Genomic_DNA"/>
</dbReference>
<dbReference type="Proteomes" id="UP001346869">
    <property type="component" value="Unassembled WGS sequence"/>
</dbReference>
<dbReference type="Gene3D" id="2.10.60.10">
    <property type="entry name" value="CD59"/>
    <property type="match status" value="1"/>
</dbReference>
<protein>
    <submittedName>
        <fullName evidence="2">Uncharacterized protein</fullName>
    </submittedName>
</protein>
<dbReference type="SUPFAM" id="SSF57302">
    <property type="entry name" value="Snake toxin-like"/>
    <property type="match status" value="1"/>
</dbReference>
<sequence>MKTVILTLMVLVVVSQGEALRCYCGGTPRTCQGSVVTCDLDEVCGSILVSAGPRPYHMKDCMKAHDCKRLSNLSEYVHGFCCSRDLCN</sequence>
<organism evidence="2 3">
    <name type="scientific">Eleginops maclovinus</name>
    <name type="common">Patagonian blennie</name>
    <name type="synonym">Eleginus maclovinus</name>
    <dbReference type="NCBI Taxonomy" id="56733"/>
    <lineage>
        <taxon>Eukaryota</taxon>
        <taxon>Metazoa</taxon>
        <taxon>Chordata</taxon>
        <taxon>Craniata</taxon>
        <taxon>Vertebrata</taxon>
        <taxon>Euteleostomi</taxon>
        <taxon>Actinopterygii</taxon>
        <taxon>Neopterygii</taxon>
        <taxon>Teleostei</taxon>
        <taxon>Neoteleostei</taxon>
        <taxon>Acanthomorphata</taxon>
        <taxon>Eupercaria</taxon>
        <taxon>Perciformes</taxon>
        <taxon>Notothenioidei</taxon>
        <taxon>Eleginopidae</taxon>
        <taxon>Eleginops</taxon>
    </lineage>
</organism>
<evidence type="ECO:0000256" key="1">
    <source>
        <dbReference type="SAM" id="SignalP"/>
    </source>
</evidence>
<reference evidence="2 3" key="1">
    <citation type="journal article" date="2023" name="Genes (Basel)">
        <title>Chromosome-Level Genome Assembly and Circadian Gene Repertoire of the Patagonia Blennie Eleginops maclovinus-The Closest Ancestral Proxy of Antarctic Cryonotothenioids.</title>
        <authorList>
            <person name="Cheng C.C."/>
            <person name="Rivera-Colon A.G."/>
            <person name="Minhas B.F."/>
            <person name="Wilson L."/>
            <person name="Rayamajhi N."/>
            <person name="Vargas-Chacoff L."/>
            <person name="Catchen J.M."/>
        </authorList>
    </citation>
    <scope>NUCLEOTIDE SEQUENCE [LARGE SCALE GENOMIC DNA]</scope>
    <source>
        <strain evidence="2">JMC-PN-2008</strain>
    </source>
</reference>
<proteinExistence type="predicted"/>
<feature type="chain" id="PRO_5042914613" evidence="1">
    <location>
        <begin position="20"/>
        <end position="88"/>
    </location>
</feature>
<keyword evidence="3" id="KW-1185">Reference proteome</keyword>
<evidence type="ECO:0000313" key="3">
    <source>
        <dbReference type="Proteomes" id="UP001346869"/>
    </source>
</evidence>
<dbReference type="InterPro" id="IPR045860">
    <property type="entry name" value="Snake_toxin-like_sf"/>
</dbReference>
<reference evidence="2 3" key="2">
    <citation type="journal article" date="2023" name="Mol. Biol. Evol.">
        <title>Genomics of Secondarily Temperate Adaptation in the Only Non-Antarctic Icefish.</title>
        <authorList>
            <person name="Rivera-Colon A.G."/>
            <person name="Rayamajhi N."/>
            <person name="Minhas B.F."/>
            <person name="Madrigal G."/>
            <person name="Bilyk K.T."/>
            <person name="Yoon V."/>
            <person name="Hune M."/>
            <person name="Gregory S."/>
            <person name="Cheng C.H.C."/>
            <person name="Catchen J.M."/>
        </authorList>
    </citation>
    <scope>NUCLEOTIDE SEQUENCE [LARGE SCALE GENOMIC DNA]</scope>
    <source>
        <strain evidence="2">JMC-PN-2008</strain>
    </source>
</reference>
<comment type="caution">
    <text evidence="2">The sequence shown here is derived from an EMBL/GenBank/DDBJ whole genome shotgun (WGS) entry which is preliminary data.</text>
</comment>
<evidence type="ECO:0000313" key="2">
    <source>
        <dbReference type="EMBL" id="KAK5850919.1"/>
    </source>
</evidence>
<feature type="signal peptide" evidence="1">
    <location>
        <begin position="1"/>
        <end position="19"/>
    </location>
</feature>
<gene>
    <name evidence="2" type="ORF">PBY51_001754</name>
</gene>
<keyword evidence="1" id="KW-0732">Signal</keyword>
<name>A0AAN8ACN1_ELEMC</name>
<accession>A0AAN8ACN1</accession>
<dbReference type="AlphaFoldDB" id="A0AAN8ACN1"/>